<reference evidence="3 4" key="2">
    <citation type="submission" date="2018-06" db="EMBL/GenBank/DDBJ databases">
        <title>Metagenomic assembly of (sub)arctic Cyanobacteria and their associated microbiome from non-axenic cultures.</title>
        <authorList>
            <person name="Baurain D."/>
        </authorList>
    </citation>
    <scope>NUCLEOTIDE SEQUENCE [LARGE SCALE GENOMIC DNA]</scope>
    <source>
        <strain evidence="3">ULC027bin1</strain>
    </source>
</reference>
<dbReference type="Pfam" id="PF08401">
    <property type="entry name" value="ArdcN"/>
    <property type="match status" value="1"/>
</dbReference>
<evidence type="ECO:0000259" key="1">
    <source>
        <dbReference type="Pfam" id="PF08401"/>
    </source>
</evidence>
<sequence length="318" mass="34900">MTFISVSTMPKASKKTKTNDYKLIADKLLALMSAGTLPWHKTWSSTPYANALTGHCYTGMNPLLAEIDVMISGYSTTLFVGFKQAADKGWKIRKGSKATGLCLGGKGVKQETDSETGETLEKFYSFSRWLRVFNLDCVDDDEADIKVENVIARFQGEPNTSARIEDAEKLIAAQQAEIVFGGNRACYSPSLDKIHLPIYRSFSNAEAYYATAVHELVHRTGHQSRLARNLDGKKRSPEYAFEELVADMGAAFVCGTLGIPSDLEHHASYIAEWMSLIQDDSKVFFKAFKLAKTAADLLLDNAGLLPEGDGAEDNAEAA</sequence>
<accession>A0A2W4ZIQ2</accession>
<reference evidence="4" key="1">
    <citation type="submission" date="2018-04" db="EMBL/GenBank/DDBJ databases">
        <authorList>
            <person name="Cornet L."/>
        </authorList>
    </citation>
    <scope>NUCLEOTIDE SEQUENCE [LARGE SCALE GENOMIC DNA]</scope>
</reference>
<dbReference type="InterPro" id="IPR017113">
    <property type="entry name" value="Antirestriction_ArdC"/>
</dbReference>
<dbReference type="InterPro" id="IPR013610">
    <property type="entry name" value="ArdC_N"/>
</dbReference>
<protein>
    <recommendedName>
        <fullName evidence="5">Antirestriction protein ArdC</fullName>
    </recommendedName>
</protein>
<proteinExistence type="predicted"/>
<feature type="domain" description="N-terminal" evidence="1">
    <location>
        <begin position="21"/>
        <end position="133"/>
    </location>
</feature>
<name>A0A2W4ZIQ2_9CYAN</name>
<dbReference type="AlphaFoldDB" id="A0A2W4ZIQ2"/>
<comment type="caution">
    <text evidence="3">The sequence shown here is derived from an EMBL/GenBank/DDBJ whole genome shotgun (WGS) entry which is preliminary data.</text>
</comment>
<dbReference type="Proteomes" id="UP000249794">
    <property type="component" value="Unassembled WGS sequence"/>
</dbReference>
<evidence type="ECO:0000313" key="3">
    <source>
        <dbReference type="EMBL" id="PZO58025.1"/>
    </source>
</evidence>
<dbReference type="Pfam" id="PF18818">
    <property type="entry name" value="MPTase-PolyVal"/>
    <property type="match status" value="1"/>
</dbReference>
<evidence type="ECO:0000259" key="2">
    <source>
        <dbReference type="Pfam" id="PF18818"/>
    </source>
</evidence>
<organism evidence="3 4">
    <name type="scientific">Phormidesmis priestleyi</name>
    <dbReference type="NCBI Taxonomy" id="268141"/>
    <lineage>
        <taxon>Bacteria</taxon>
        <taxon>Bacillati</taxon>
        <taxon>Cyanobacteriota</taxon>
        <taxon>Cyanophyceae</taxon>
        <taxon>Leptolyngbyales</taxon>
        <taxon>Leptolyngbyaceae</taxon>
        <taxon>Phormidesmis</taxon>
    </lineage>
</organism>
<dbReference type="EMBL" id="QBMP01000041">
    <property type="protein sequence ID" value="PZO58025.1"/>
    <property type="molecule type" value="Genomic_DNA"/>
</dbReference>
<dbReference type="GO" id="GO:0003697">
    <property type="term" value="F:single-stranded DNA binding"/>
    <property type="evidence" value="ECO:0007669"/>
    <property type="project" value="InterPro"/>
</dbReference>
<evidence type="ECO:0008006" key="5">
    <source>
        <dbReference type="Google" id="ProtNLM"/>
    </source>
</evidence>
<gene>
    <name evidence="3" type="ORF">DCF15_06075</name>
</gene>
<dbReference type="PIRSF" id="PIRSF037112">
    <property type="entry name" value="Antirestriction_ArdC"/>
    <property type="match status" value="1"/>
</dbReference>
<feature type="domain" description="Polyvalent protein metallopeptidase" evidence="2">
    <location>
        <begin position="165"/>
        <end position="287"/>
    </location>
</feature>
<evidence type="ECO:0000313" key="4">
    <source>
        <dbReference type="Proteomes" id="UP000249794"/>
    </source>
</evidence>
<dbReference type="InterPro" id="IPR041459">
    <property type="entry name" value="MPTase-PolyVal"/>
</dbReference>